<comment type="subcellular location">
    <subcellularLocation>
        <location evidence="1">Lysosome membrane</location>
        <topology evidence="1">Multi-pass membrane protein</topology>
    </subcellularLocation>
    <subcellularLocation>
        <location evidence="11">Membrane</location>
        <topology evidence="11">Multi-pass membrane protein</topology>
    </subcellularLocation>
</comment>
<dbReference type="EMBL" id="JAOTOJ010000003">
    <property type="protein sequence ID" value="KAK9404302.1"/>
    <property type="molecule type" value="Genomic_DNA"/>
</dbReference>
<feature type="transmembrane region" description="Helical" evidence="11">
    <location>
        <begin position="236"/>
        <end position="261"/>
    </location>
</feature>
<keyword evidence="7" id="KW-0458">Lysosome</keyword>
<dbReference type="InterPro" id="IPR008952">
    <property type="entry name" value="Tetraspanin_EC2_sf"/>
</dbReference>
<dbReference type="GO" id="GO:0005765">
    <property type="term" value="C:lysosomal membrane"/>
    <property type="evidence" value="ECO:0007669"/>
    <property type="project" value="UniProtKB-SubCell"/>
</dbReference>
<dbReference type="PRINTS" id="PR00259">
    <property type="entry name" value="TMFOUR"/>
</dbReference>
<evidence type="ECO:0000256" key="2">
    <source>
        <dbReference type="ARBA" id="ARBA00006840"/>
    </source>
</evidence>
<evidence type="ECO:0000256" key="7">
    <source>
        <dbReference type="ARBA" id="ARBA00023228"/>
    </source>
</evidence>
<dbReference type="Gene3D" id="1.10.1450.10">
    <property type="entry name" value="Tetraspanin"/>
    <property type="match status" value="1"/>
</dbReference>
<feature type="disulfide bond" evidence="10">
    <location>
        <begin position="177"/>
        <end position="201"/>
    </location>
</feature>
<keyword evidence="4 11" id="KW-1133">Transmembrane helix</keyword>
<evidence type="ECO:0000256" key="11">
    <source>
        <dbReference type="RuleBase" id="RU361218"/>
    </source>
</evidence>
<dbReference type="PROSITE" id="PS00421">
    <property type="entry name" value="TM4_1"/>
    <property type="match status" value="1"/>
</dbReference>
<feature type="transmembrane region" description="Helical" evidence="11">
    <location>
        <begin position="79"/>
        <end position="100"/>
    </location>
</feature>
<reference evidence="12 13" key="1">
    <citation type="journal article" date="2024" name="Proc. Natl. Acad. Sci. U.S.A.">
        <title>The genetic regulatory architecture and epigenomic basis for age-related changes in rattlesnake venom.</title>
        <authorList>
            <person name="Hogan M.P."/>
            <person name="Holding M.L."/>
            <person name="Nystrom G.S."/>
            <person name="Colston T.J."/>
            <person name="Bartlett D.A."/>
            <person name="Mason A.J."/>
            <person name="Ellsworth S.A."/>
            <person name="Rautsaw R.M."/>
            <person name="Lawrence K.C."/>
            <person name="Strickland J.L."/>
            <person name="He B."/>
            <person name="Fraser P."/>
            <person name="Margres M.J."/>
            <person name="Gilbert D.M."/>
            <person name="Gibbs H.L."/>
            <person name="Parkinson C.L."/>
            <person name="Rokyta D.R."/>
        </authorList>
    </citation>
    <scope>NUCLEOTIDE SEQUENCE [LARGE SCALE GENOMIC DNA]</scope>
    <source>
        <strain evidence="12">DRR0105</strain>
    </source>
</reference>
<dbReference type="PANTHER" id="PTHR19282:SF216">
    <property type="entry name" value="TETRASPANIN-1"/>
    <property type="match status" value="1"/>
</dbReference>
<comment type="subunit">
    <text evidence="8">Interacts with SLC19A2. Interacts with NTRK1/TRKA.</text>
</comment>
<dbReference type="SUPFAM" id="SSF48652">
    <property type="entry name" value="Tetraspanin"/>
    <property type="match status" value="1"/>
</dbReference>
<dbReference type="GO" id="GO:0005886">
    <property type="term" value="C:plasma membrane"/>
    <property type="evidence" value="ECO:0007669"/>
    <property type="project" value="TreeGrafter"/>
</dbReference>
<dbReference type="PIRSF" id="PIRSF002419">
    <property type="entry name" value="Tetraspanin"/>
    <property type="match status" value="1"/>
</dbReference>
<evidence type="ECO:0000256" key="9">
    <source>
        <dbReference type="ARBA" id="ARBA00054958"/>
    </source>
</evidence>
<evidence type="ECO:0000256" key="10">
    <source>
        <dbReference type="PIRSR" id="PIRSR002419-1"/>
    </source>
</evidence>
<keyword evidence="10" id="KW-1015">Disulfide bond</keyword>
<dbReference type="FunFam" id="1.10.1450.10:FF:000020">
    <property type="entry name" value="Tetraspanin"/>
    <property type="match status" value="1"/>
</dbReference>
<dbReference type="CDD" id="cd03156">
    <property type="entry name" value="uroplakin_I_like_LEL"/>
    <property type="match status" value="1"/>
</dbReference>
<dbReference type="InterPro" id="IPR000301">
    <property type="entry name" value="Tetraspanin_animals"/>
</dbReference>
<evidence type="ECO:0000313" key="13">
    <source>
        <dbReference type="Proteomes" id="UP001474421"/>
    </source>
</evidence>
<dbReference type="Pfam" id="PF00335">
    <property type="entry name" value="Tetraspanin"/>
    <property type="match status" value="1"/>
</dbReference>
<comment type="function">
    <text evidence="9">Structural component of specialized membrane microdomains known as tetraspanin-enriched microdomains (TERMs), which act as platforms for receptor clustering and signaling. Participates thereby in diverse biological functions such as cell signal transduction, adhesion, migration and protein trafficking. Regulates neuronal differentiation in response to NGF by facilitating NGF-mediated activation of NTRK1/TRKA receptor tyrosine kinase and subsequent downstream signaling pathways. Plays a role in the inhibition of TNFalpha-induced apoptosis. Mechanistically, inhibits the NF-kappa-B signaling pathway by blocking phosphorylation of CHUK. Also promotes the stability of the thiamine transporter 1/SLC19A2 in intestinal epithelial cells leading to an increase of thiamine uptake process.</text>
</comment>
<evidence type="ECO:0000256" key="4">
    <source>
        <dbReference type="ARBA" id="ARBA00022989"/>
    </source>
</evidence>
<evidence type="ECO:0000313" key="12">
    <source>
        <dbReference type="EMBL" id="KAK9404302.1"/>
    </source>
</evidence>
<evidence type="ECO:0000256" key="1">
    <source>
        <dbReference type="ARBA" id="ARBA00004155"/>
    </source>
</evidence>
<evidence type="ECO:0000256" key="3">
    <source>
        <dbReference type="ARBA" id="ARBA00022692"/>
    </source>
</evidence>
<protein>
    <recommendedName>
        <fullName evidence="11">Tetraspanin</fullName>
    </recommendedName>
</protein>
<keyword evidence="6" id="KW-0325">Glycoprotein</keyword>
<keyword evidence="3 11" id="KW-0812">Transmembrane</keyword>
<dbReference type="InterPro" id="IPR018503">
    <property type="entry name" value="Tetraspanin_CS"/>
</dbReference>
<feature type="transmembrane region" description="Helical" evidence="11">
    <location>
        <begin position="36"/>
        <end position="59"/>
    </location>
</feature>
<feature type="transmembrane region" description="Helical" evidence="11">
    <location>
        <begin position="112"/>
        <end position="137"/>
    </location>
</feature>
<dbReference type="PANTHER" id="PTHR19282">
    <property type="entry name" value="TETRASPANIN"/>
    <property type="match status" value="1"/>
</dbReference>
<evidence type="ECO:0000256" key="5">
    <source>
        <dbReference type="ARBA" id="ARBA00023136"/>
    </source>
</evidence>
<comment type="similarity">
    <text evidence="2 11">Belongs to the tetraspanin (TM4SF) family.</text>
</comment>
<dbReference type="Proteomes" id="UP001474421">
    <property type="component" value="Unassembled WGS sequence"/>
</dbReference>
<evidence type="ECO:0000256" key="6">
    <source>
        <dbReference type="ARBA" id="ARBA00023180"/>
    </source>
</evidence>
<dbReference type="AlphaFoldDB" id="A0AAW1BQM7"/>
<evidence type="ECO:0000256" key="8">
    <source>
        <dbReference type="ARBA" id="ARBA00046464"/>
    </source>
</evidence>
<keyword evidence="5 11" id="KW-0472">Membrane</keyword>
<comment type="caution">
    <text evidence="12">The sequence shown here is derived from an EMBL/GenBank/DDBJ whole genome shotgun (WGS) entry which is preliminary data.</text>
</comment>
<gene>
    <name evidence="12" type="ORF">NXF25_009129</name>
</gene>
<proteinExistence type="inferred from homology"/>
<organism evidence="12 13">
    <name type="scientific">Crotalus adamanteus</name>
    <name type="common">Eastern diamondback rattlesnake</name>
    <dbReference type="NCBI Taxonomy" id="8729"/>
    <lineage>
        <taxon>Eukaryota</taxon>
        <taxon>Metazoa</taxon>
        <taxon>Chordata</taxon>
        <taxon>Craniata</taxon>
        <taxon>Vertebrata</taxon>
        <taxon>Euteleostomi</taxon>
        <taxon>Lepidosauria</taxon>
        <taxon>Squamata</taxon>
        <taxon>Bifurcata</taxon>
        <taxon>Unidentata</taxon>
        <taxon>Episquamata</taxon>
        <taxon>Toxicofera</taxon>
        <taxon>Serpentes</taxon>
        <taxon>Colubroidea</taxon>
        <taxon>Viperidae</taxon>
        <taxon>Crotalinae</taxon>
        <taxon>Crotalus</taxon>
    </lineage>
</organism>
<accession>A0AAW1BQM7</accession>
<keyword evidence="13" id="KW-1185">Reference proteome</keyword>
<dbReference type="InterPro" id="IPR018499">
    <property type="entry name" value="Tetraspanin/Peripherin"/>
</dbReference>
<name>A0AAW1BQM7_CROAD</name>
<sequence length="267" mass="29136">MLFLLKRKKERKKKYIAELVGVLKAIKMSCFSFLKVMMILFNLAIFLGGATLLGIGIWVTVDSKSFLSTFGAISASVLQFVHVGYLLIAIGAVLFLLGFLGCCGAQKESKCLLIMFFSIILVIFIIEVAGAVVALVYTSLAETLLQATVAKLLKDDYGKPNPLTEAWNITMNELKCCGLSNYTDFNDSYFYKEKKNYPEQCCNSSIPATPCNETVAGNLEVKGCFPQMLSEIRKNAAVVGGVAAGIGALEIGAMTVAMYLYCKIDEK</sequence>